<accession>A0A495JTD5</accession>
<feature type="region of interest" description="Disordered" evidence="1">
    <location>
        <begin position="519"/>
        <end position="546"/>
    </location>
</feature>
<dbReference type="Gene3D" id="1.10.1200.10">
    <property type="entry name" value="ACP-like"/>
    <property type="match status" value="1"/>
</dbReference>
<dbReference type="InterPro" id="IPR010033">
    <property type="entry name" value="HAD_SF_ppase_IIIC"/>
</dbReference>
<feature type="domain" description="Carrier" evidence="2">
    <location>
        <begin position="594"/>
        <end position="670"/>
    </location>
</feature>
<name>A0A495JTD5_9ACTN</name>
<dbReference type="EMBL" id="RBKT01000001">
    <property type="protein sequence ID" value="RKR92256.1"/>
    <property type="molecule type" value="Genomic_DNA"/>
</dbReference>
<keyword evidence="5" id="KW-1185">Reference proteome</keyword>
<dbReference type="Gene3D" id="3.40.50.1000">
    <property type="entry name" value="HAD superfamily/HAD-like"/>
    <property type="match status" value="1"/>
</dbReference>
<dbReference type="PROSITE" id="PS51186">
    <property type="entry name" value="GNAT"/>
    <property type="match status" value="1"/>
</dbReference>
<feature type="domain" description="N-acetyltransferase" evidence="3">
    <location>
        <begin position="365"/>
        <end position="514"/>
    </location>
</feature>
<dbReference type="RefSeq" id="WP_121160284.1">
    <property type="nucleotide sequence ID" value="NZ_RBKT01000001.1"/>
</dbReference>
<dbReference type="Proteomes" id="UP000277671">
    <property type="component" value="Unassembled WGS sequence"/>
</dbReference>
<protein>
    <submittedName>
        <fullName evidence="4">HAD superfamily phosphatase (TIGR01681 family)/FkbH-like protein</fullName>
    </submittedName>
</protein>
<dbReference type="InterPro" id="IPR009081">
    <property type="entry name" value="PP-bd_ACP"/>
</dbReference>
<evidence type="ECO:0000259" key="3">
    <source>
        <dbReference type="PROSITE" id="PS51186"/>
    </source>
</evidence>
<dbReference type="SUPFAM" id="SSF47336">
    <property type="entry name" value="ACP-like"/>
    <property type="match status" value="1"/>
</dbReference>
<dbReference type="GO" id="GO:0016747">
    <property type="term" value="F:acyltransferase activity, transferring groups other than amino-acyl groups"/>
    <property type="evidence" value="ECO:0007669"/>
    <property type="project" value="InterPro"/>
</dbReference>
<dbReference type="PROSITE" id="PS50075">
    <property type="entry name" value="CARRIER"/>
    <property type="match status" value="1"/>
</dbReference>
<feature type="compositionally biased region" description="Basic and acidic residues" evidence="1">
    <location>
        <begin position="521"/>
        <end position="535"/>
    </location>
</feature>
<dbReference type="SUPFAM" id="SSF55729">
    <property type="entry name" value="Acyl-CoA N-acyltransferases (Nat)"/>
    <property type="match status" value="1"/>
</dbReference>
<comment type="caution">
    <text evidence="4">The sequence shown here is derived from an EMBL/GenBank/DDBJ whole genome shotgun (WGS) entry which is preliminary data.</text>
</comment>
<dbReference type="InterPro" id="IPR036412">
    <property type="entry name" value="HAD-like_sf"/>
</dbReference>
<dbReference type="SUPFAM" id="SSF56784">
    <property type="entry name" value="HAD-like"/>
    <property type="match status" value="1"/>
</dbReference>
<dbReference type="Gene3D" id="3.40.50.1110">
    <property type="entry name" value="SGNH hydrolase"/>
    <property type="match status" value="1"/>
</dbReference>
<dbReference type="AlphaFoldDB" id="A0A495JTD5"/>
<evidence type="ECO:0000259" key="2">
    <source>
        <dbReference type="PROSITE" id="PS50075"/>
    </source>
</evidence>
<gene>
    <name evidence="4" type="ORF">BDK92_6694</name>
</gene>
<dbReference type="InterPro" id="IPR010037">
    <property type="entry name" value="FkbH_domain"/>
</dbReference>
<dbReference type="InterPro" id="IPR036514">
    <property type="entry name" value="SGNH_hydro_sf"/>
</dbReference>
<sequence>MLTVRVAASFTAEPLAEVLRFWAGELALPMAIEFAPYGQVFQQLLDPGSPLRTGRDGVNVVAVRPTDIADPDGFVAALRTADQRAAAPLVLALCPDPPTAGRSTTDTERVVRDGLTGGTRLRLRLIGPAELADRYPVAEPHDAYADRLGRVPYTPEFFAALGTALARTVHALVTTRPKVIVVDADNTLWNGIVGEDGPGGVTVDRHRRAIQQLLVAQRDTGRLLCLCSRNQPADVDAVLTGHPDLPLRPEHLTASRVNWQPKSENLRSLAAELNLGLESFVFLDDSPVEVAEVRAACPEVLALTLPSDSAAAAAFLRHCWPLDLDRVTDEDRERAARYEQEARRHAWRERGMLLADFHAGLELRVDIAPARPDQRERVAQLAQRTNQFNLAPVRRDPLEPAAPDLDCLVVTVEDRFGDYGLVGVVGYTVDAELLRVDTFLLSCRALGRGVEHRMLAHLGDLALERGLSTVALACLPTARNGPARTFLAEVTAGTPAEPQPGQADPVRYHRLPASVAAAVRHRPDATSEPPGRDAIGEPPGSDVEPVLPGPAAPWAMVERIATTLAEPAAVRAALLAANAPSAGTAGGDPVSWADGVDPVEARVMAIWAELLAVAPRTPSDNFFALGGQSLQLVQFMARVREMFAVELPVELLFTPAFTVAEVSREIRERQLAGVDGAELTGLIAELERLSDAEIESLLAEEGA</sequence>
<evidence type="ECO:0000256" key="1">
    <source>
        <dbReference type="SAM" id="MobiDB-lite"/>
    </source>
</evidence>
<proteinExistence type="predicted"/>
<dbReference type="NCBIfam" id="TIGR01681">
    <property type="entry name" value="HAD-SF-IIIC"/>
    <property type="match status" value="1"/>
</dbReference>
<dbReference type="InterPro" id="IPR036736">
    <property type="entry name" value="ACP-like_sf"/>
</dbReference>
<dbReference type="InterPro" id="IPR016181">
    <property type="entry name" value="Acyl_CoA_acyltransferase"/>
</dbReference>
<dbReference type="OrthoDB" id="323926at2"/>
<dbReference type="Pfam" id="PF00550">
    <property type="entry name" value="PP-binding"/>
    <property type="match status" value="1"/>
</dbReference>
<reference evidence="4 5" key="1">
    <citation type="submission" date="2018-10" db="EMBL/GenBank/DDBJ databases">
        <title>Sequencing the genomes of 1000 actinobacteria strains.</title>
        <authorList>
            <person name="Klenk H.-P."/>
        </authorList>
    </citation>
    <scope>NUCLEOTIDE SEQUENCE [LARGE SCALE GENOMIC DNA]</scope>
    <source>
        <strain evidence="4 5">DSM 45175</strain>
    </source>
</reference>
<dbReference type="InterPro" id="IPR023214">
    <property type="entry name" value="HAD_sf"/>
</dbReference>
<evidence type="ECO:0000313" key="5">
    <source>
        <dbReference type="Proteomes" id="UP000277671"/>
    </source>
</evidence>
<dbReference type="Gene3D" id="3.40.630.30">
    <property type="match status" value="1"/>
</dbReference>
<dbReference type="InterPro" id="IPR000182">
    <property type="entry name" value="GNAT_dom"/>
</dbReference>
<dbReference type="NCBIfam" id="TIGR01686">
    <property type="entry name" value="FkbH"/>
    <property type="match status" value="1"/>
</dbReference>
<organism evidence="4 5">
    <name type="scientific">Micromonospora pisi</name>
    <dbReference type="NCBI Taxonomy" id="589240"/>
    <lineage>
        <taxon>Bacteria</taxon>
        <taxon>Bacillati</taxon>
        <taxon>Actinomycetota</taxon>
        <taxon>Actinomycetes</taxon>
        <taxon>Micromonosporales</taxon>
        <taxon>Micromonosporaceae</taxon>
        <taxon>Micromonospora</taxon>
    </lineage>
</organism>
<evidence type="ECO:0000313" key="4">
    <source>
        <dbReference type="EMBL" id="RKR92256.1"/>
    </source>
</evidence>